<proteinExistence type="predicted"/>
<reference evidence="2" key="2">
    <citation type="submission" date="2020-09" db="EMBL/GenBank/DDBJ databases">
        <authorList>
            <person name="Sun Q."/>
            <person name="Zhou Y."/>
        </authorList>
    </citation>
    <scope>NUCLEOTIDE SEQUENCE</scope>
    <source>
        <strain evidence="2">CGMCC 4.5737</strain>
    </source>
</reference>
<dbReference type="Proteomes" id="UP000637578">
    <property type="component" value="Unassembled WGS sequence"/>
</dbReference>
<reference evidence="2" key="1">
    <citation type="journal article" date="2014" name="Int. J. Syst. Evol. Microbiol.">
        <title>Complete genome sequence of Corynebacterium casei LMG S-19264T (=DSM 44701T), isolated from a smear-ripened cheese.</title>
        <authorList>
            <consortium name="US DOE Joint Genome Institute (JGI-PGF)"/>
            <person name="Walter F."/>
            <person name="Albersmeier A."/>
            <person name="Kalinowski J."/>
            <person name="Ruckert C."/>
        </authorList>
    </citation>
    <scope>NUCLEOTIDE SEQUENCE</scope>
    <source>
        <strain evidence="2">CGMCC 4.5737</strain>
    </source>
</reference>
<dbReference type="GO" id="GO:0043720">
    <property type="term" value="F:3-keto-5-aminohexanoate cleavage activity"/>
    <property type="evidence" value="ECO:0007669"/>
    <property type="project" value="InterPro"/>
</dbReference>
<dbReference type="AlphaFoldDB" id="A0A8J3FT66"/>
<evidence type="ECO:0000256" key="1">
    <source>
        <dbReference type="SAM" id="MobiDB-lite"/>
    </source>
</evidence>
<name>A0A8J3FT66_9PSEU</name>
<dbReference type="Pfam" id="PF05853">
    <property type="entry name" value="BKACE"/>
    <property type="match status" value="1"/>
</dbReference>
<sequence length="255" mass="26097">MLQLCPNGGRGPDEHPAVPSTPDRLAAEVAAVTSLGVTSTHLHPRLAGGPETMDPDEVGAAVAAVRAAAPGVEVGVTTGAWVEPDPTRRVAHVLRWGALGTARPDVASVNVHEDGWLEVLQALTAVGIGVELGVWSPADAARARAAGVPDEVRRILVEAQPAEPGRAVAEAGRILAELGEPAVPVLLHGEGEGCWAVLVEAGRRGLATRIGLEDTLQLPDGRVATSNAELVATARRLLGGNHRGGVAGTAEAESR</sequence>
<organism evidence="2 3">
    <name type="scientific">Longimycelium tulufanense</name>
    <dbReference type="NCBI Taxonomy" id="907463"/>
    <lineage>
        <taxon>Bacteria</taxon>
        <taxon>Bacillati</taxon>
        <taxon>Actinomycetota</taxon>
        <taxon>Actinomycetes</taxon>
        <taxon>Pseudonocardiales</taxon>
        <taxon>Pseudonocardiaceae</taxon>
        <taxon>Longimycelium</taxon>
    </lineage>
</organism>
<dbReference type="Gene3D" id="3.20.20.70">
    <property type="entry name" value="Aldolase class I"/>
    <property type="match status" value="2"/>
</dbReference>
<gene>
    <name evidence="2" type="ORF">GCM10012275_04280</name>
</gene>
<dbReference type="PANTHER" id="PTHR37418">
    <property type="entry name" value="3-KETO-5-AMINOHEXANOATE CLEAVAGE ENZYME-RELATED"/>
    <property type="match status" value="1"/>
</dbReference>
<dbReference type="InterPro" id="IPR013785">
    <property type="entry name" value="Aldolase_TIM"/>
</dbReference>
<feature type="region of interest" description="Disordered" evidence="1">
    <location>
        <begin position="1"/>
        <end position="21"/>
    </location>
</feature>
<comment type="caution">
    <text evidence="2">The sequence shown here is derived from an EMBL/GenBank/DDBJ whole genome shotgun (WGS) entry which is preliminary data.</text>
</comment>
<protein>
    <recommendedName>
        <fullName evidence="4">3-keto-5-aminohexanoate cleavage protein</fullName>
    </recommendedName>
</protein>
<evidence type="ECO:0008006" key="4">
    <source>
        <dbReference type="Google" id="ProtNLM"/>
    </source>
</evidence>
<dbReference type="PANTHER" id="PTHR37418:SF1">
    <property type="entry name" value="3-KETO-5-AMINOHEXANOATE CLEAVAGE PROTEIN"/>
    <property type="match status" value="1"/>
</dbReference>
<accession>A0A8J3FT66</accession>
<keyword evidence="3" id="KW-1185">Reference proteome</keyword>
<evidence type="ECO:0000313" key="3">
    <source>
        <dbReference type="Proteomes" id="UP000637578"/>
    </source>
</evidence>
<dbReference type="InterPro" id="IPR008567">
    <property type="entry name" value="BKACE"/>
</dbReference>
<evidence type="ECO:0000313" key="2">
    <source>
        <dbReference type="EMBL" id="GGM36206.1"/>
    </source>
</evidence>
<dbReference type="RefSeq" id="WP_189053195.1">
    <property type="nucleotide sequence ID" value="NZ_BMMK01000001.1"/>
</dbReference>
<dbReference type="EMBL" id="BMMK01000001">
    <property type="protein sequence ID" value="GGM36206.1"/>
    <property type="molecule type" value="Genomic_DNA"/>
</dbReference>